<keyword evidence="5" id="KW-1185">Reference proteome</keyword>
<evidence type="ECO:0000259" key="1">
    <source>
        <dbReference type="PROSITE" id="PS51186"/>
    </source>
</evidence>
<evidence type="ECO:0000313" key="4">
    <source>
        <dbReference type="Proteomes" id="UP000094761"/>
    </source>
</evidence>
<comment type="caution">
    <text evidence="3">The sequence shown here is derived from an EMBL/GenBank/DDBJ whole genome shotgun (WGS) entry which is preliminary data.</text>
</comment>
<reference evidence="2" key="2">
    <citation type="submission" date="2022-11" db="EMBL/GenBank/DDBJ databases">
        <title>Role of the vibriolysin VemA secreted by the emergent pathogen Vibrio europaeus in the colonization of Manila clam mucus.</title>
        <authorList>
            <person name="Martinez C."/>
            <person name="Rodriguez S."/>
            <person name="Vences A."/>
            <person name="Barja J.L."/>
            <person name="Toranzo A.E."/>
            <person name="Dubert J."/>
        </authorList>
    </citation>
    <scope>NUCLEOTIDE SEQUENCE</scope>
    <source>
        <strain evidence="2">3454</strain>
    </source>
</reference>
<feature type="domain" description="N-acetyltransferase" evidence="1">
    <location>
        <begin position="9"/>
        <end position="170"/>
    </location>
</feature>
<dbReference type="GO" id="GO:0016747">
    <property type="term" value="F:acyltransferase activity, transferring groups other than amino-acyl groups"/>
    <property type="evidence" value="ECO:0007669"/>
    <property type="project" value="InterPro"/>
</dbReference>
<dbReference type="PANTHER" id="PTHR43792:SF1">
    <property type="entry name" value="N-ACETYLTRANSFERASE DOMAIN-CONTAINING PROTEIN"/>
    <property type="match status" value="1"/>
</dbReference>
<dbReference type="EMBL" id="LUAX01000007">
    <property type="protein sequence ID" value="OAM96968.1"/>
    <property type="molecule type" value="Genomic_DNA"/>
</dbReference>
<dbReference type="PROSITE" id="PS51186">
    <property type="entry name" value="GNAT"/>
    <property type="match status" value="1"/>
</dbReference>
<sequence length="172" mass="19300">MRTLQSERLTLRMVELKDAPFIHELYNSEDFLQFVGDKNIRSESDAIVYIEEKILGMHREFGVCLLLVEVTESGEKIGVCGLIKRPELDAYDIGYGFMPSSYGKGYGYEAGKAVINYAFGSNKIEDLVAITTSDNKGSRALLSKLGFTYVKVQDSLSDTVDLLLYQLSLCRE</sequence>
<dbReference type="InterPro" id="IPR000182">
    <property type="entry name" value="GNAT_dom"/>
</dbReference>
<evidence type="ECO:0000313" key="5">
    <source>
        <dbReference type="Proteomes" id="UP001150001"/>
    </source>
</evidence>
<dbReference type="SUPFAM" id="SSF55729">
    <property type="entry name" value="Acyl-CoA N-acyltransferases (Nat)"/>
    <property type="match status" value="1"/>
</dbReference>
<dbReference type="AlphaFoldDB" id="A0A178J5Y6"/>
<dbReference type="RefSeq" id="WP_069668180.1">
    <property type="nucleotide sequence ID" value="NZ_JAPFIM010000015.1"/>
</dbReference>
<name>A0A178J5Y6_9VIBR</name>
<dbReference type="Gene3D" id="3.40.630.30">
    <property type="match status" value="1"/>
</dbReference>
<keyword evidence="3" id="KW-0808">Transferase</keyword>
<reference evidence="3 4" key="1">
    <citation type="submission" date="2016-03" db="EMBL/GenBank/DDBJ databases">
        <title>Draft genome sequence of the Vibrio tubiashii subs. europaeus.</title>
        <authorList>
            <person name="Spinard E."/>
            <person name="Dubert J."/>
            <person name="Nelson D.R."/>
            <person name="Barja J.L."/>
        </authorList>
    </citation>
    <scope>NUCLEOTIDE SEQUENCE [LARGE SCALE GENOMIC DNA]</scope>
    <source>
        <strain evidence="4">PP-638</strain>
        <strain evidence="3">PP2-638</strain>
    </source>
</reference>
<dbReference type="PANTHER" id="PTHR43792">
    <property type="entry name" value="GNAT FAMILY, PUTATIVE (AFU_ORTHOLOGUE AFUA_3G00765)-RELATED-RELATED"/>
    <property type="match status" value="1"/>
</dbReference>
<dbReference type="EMBL" id="JAPFIT010000019">
    <property type="protein sequence ID" value="MDC5741983.1"/>
    <property type="molecule type" value="Genomic_DNA"/>
</dbReference>
<dbReference type="OrthoDB" id="9798081at2"/>
<evidence type="ECO:0000313" key="2">
    <source>
        <dbReference type="EMBL" id="MDC5741983.1"/>
    </source>
</evidence>
<dbReference type="InterPro" id="IPR016181">
    <property type="entry name" value="Acyl_CoA_acyltransferase"/>
</dbReference>
<dbReference type="InterPro" id="IPR051531">
    <property type="entry name" value="N-acetyltransferase"/>
</dbReference>
<dbReference type="GeneID" id="78077116"/>
<dbReference type="Proteomes" id="UP000094761">
    <property type="component" value="Unassembled WGS sequence"/>
</dbReference>
<organism evidence="3 4">
    <name type="scientific">Vibrio europaeus</name>
    <dbReference type="NCBI Taxonomy" id="300876"/>
    <lineage>
        <taxon>Bacteria</taxon>
        <taxon>Pseudomonadati</taxon>
        <taxon>Pseudomonadota</taxon>
        <taxon>Gammaproteobacteria</taxon>
        <taxon>Vibrionales</taxon>
        <taxon>Vibrionaceae</taxon>
        <taxon>Vibrio</taxon>
        <taxon>Vibrio oreintalis group</taxon>
    </lineage>
</organism>
<evidence type="ECO:0000313" key="3">
    <source>
        <dbReference type="EMBL" id="OAM96968.1"/>
    </source>
</evidence>
<dbReference type="Pfam" id="PF13302">
    <property type="entry name" value="Acetyltransf_3"/>
    <property type="match status" value="1"/>
</dbReference>
<proteinExistence type="predicted"/>
<protein>
    <submittedName>
        <fullName evidence="2 3">Acetyltransferase</fullName>
    </submittedName>
</protein>
<gene>
    <name evidence="3" type="ORF">AZ468_15495</name>
    <name evidence="2" type="ORF">OPW20_18090</name>
</gene>
<dbReference type="Proteomes" id="UP001150001">
    <property type="component" value="Unassembled WGS sequence"/>
</dbReference>
<accession>A0A178J5Y6</accession>